<dbReference type="Pfam" id="PF00132">
    <property type="entry name" value="Hexapep"/>
    <property type="match status" value="1"/>
</dbReference>
<name>A0A7H0VGB3_9FLAO</name>
<sequence length="182" mass="19800">MIHPLADCQSKNIGKGTTIWQFSVILEQAVIGEDCNVNCHTFIENDVILGDRVTVKSGVYLWDGLRVGNDVFIGPSVVFTNDLMPRSKRRVTFVPTILEEGCSIGAGSNILAGTKIGAYAMIGMGSNVVKDVPAFAIVYGNPAKVMGWLDESGEKLVQVEGPIWRSKEGQEFKVIDNVLNKL</sequence>
<dbReference type="Pfam" id="PF14602">
    <property type="entry name" value="Hexapep_2"/>
    <property type="match status" value="1"/>
</dbReference>
<accession>A0A7H0VGB3</accession>
<dbReference type="InterPro" id="IPR001451">
    <property type="entry name" value="Hexapep"/>
</dbReference>
<evidence type="ECO:0000313" key="3">
    <source>
        <dbReference type="Proteomes" id="UP000516305"/>
    </source>
</evidence>
<dbReference type="Proteomes" id="UP000516305">
    <property type="component" value="Chromosome"/>
</dbReference>
<evidence type="ECO:0000256" key="1">
    <source>
        <dbReference type="ARBA" id="ARBA00007274"/>
    </source>
</evidence>
<gene>
    <name evidence="2" type="ORF">H4K34_02645</name>
</gene>
<dbReference type="AlphaFoldDB" id="A0A7H0VGB3"/>
<dbReference type="PANTHER" id="PTHR43300">
    <property type="entry name" value="ACETYLTRANSFERASE"/>
    <property type="match status" value="1"/>
</dbReference>
<dbReference type="InterPro" id="IPR011004">
    <property type="entry name" value="Trimer_LpxA-like_sf"/>
</dbReference>
<protein>
    <submittedName>
        <fullName evidence="2">N-acetyltransferase</fullName>
    </submittedName>
</protein>
<organism evidence="2 3">
    <name type="scientific">Croceimicrobium hydrocarbonivorans</name>
    <dbReference type="NCBI Taxonomy" id="2761580"/>
    <lineage>
        <taxon>Bacteria</taxon>
        <taxon>Pseudomonadati</taxon>
        <taxon>Bacteroidota</taxon>
        <taxon>Flavobacteriia</taxon>
        <taxon>Flavobacteriales</taxon>
        <taxon>Owenweeksiaceae</taxon>
        <taxon>Croceimicrobium</taxon>
    </lineage>
</organism>
<comment type="similarity">
    <text evidence="1">Belongs to the transferase hexapeptide repeat family.</text>
</comment>
<dbReference type="RefSeq" id="WP_210759287.1">
    <property type="nucleotide sequence ID" value="NZ_CP060139.1"/>
</dbReference>
<keyword evidence="2" id="KW-0808">Transferase</keyword>
<proteinExistence type="inferred from homology"/>
<dbReference type="KEGG" id="chyd:H4K34_02645"/>
<dbReference type="CDD" id="cd03358">
    <property type="entry name" value="LbH_WxcM_N_like"/>
    <property type="match status" value="1"/>
</dbReference>
<dbReference type="Gene3D" id="2.160.10.10">
    <property type="entry name" value="Hexapeptide repeat proteins"/>
    <property type="match status" value="1"/>
</dbReference>
<dbReference type="GO" id="GO:0016740">
    <property type="term" value="F:transferase activity"/>
    <property type="evidence" value="ECO:0007669"/>
    <property type="project" value="UniProtKB-KW"/>
</dbReference>
<reference evidence="2 3" key="1">
    <citation type="submission" date="2020-08" db="EMBL/GenBank/DDBJ databases">
        <title>Croceimicrobium hydrocarbonivorans gen. nov., sp. nov., a novel marine bacterium isolated from a bacterial consortium that degrades polyethylene terephthalate.</title>
        <authorList>
            <person name="Liu R."/>
        </authorList>
    </citation>
    <scope>NUCLEOTIDE SEQUENCE [LARGE SCALE GENOMIC DNA]</scope>
    <source>
        <strain evidence="2 3">A20-9</strain>
    </source>
</reference>
<dbReference type="SUPFAM" id="SSF51161">
    <property type="entry name" value="Trimeric LpxA-like enzymes"/>
    <property type="match status" value="1"/>
</dbReference>
<dbReference type="EMBL" id="CP060139">
    <property type="protein sequence ID" value="QNR24761.1"/>
    <property type="molecule type" value="Genomic_DNA"/>
</dbReference>
<keyword evidence="3" id="KW-1185">Reference proteome</keyword>
<dbReference type="InterPro" id="IPR050179">
    <property type="entry name" value="Trans_hexapeptide_repeat"/>
</dbReference>
<evidence type="ECO:0000313" key="2">
    <source>
        <dbReference type="EMBL" id="QNR24761.1"/>
    </source>
</evidence>
<dbReference type="PANTHER" id="PTHR43300:SF4">
    <property type="entry name" value="ACYL-[ACYL-CARRIER-PROTEIN]--UDP-N-ACETYLGLUCOSAMINE O-ACYLTRANSFERASE"/>
    <property type="match status" value="1"/>
</dbReference>